<evidence type="ECO:0000313" key="1">
    <source>
        <dbReference type="EMBL" id="KAK9240175.1"/>
    </source>
</evidence>
<sequence>MVQSYAVGAVVVALAAGISGQVLATTISFPLTQRIGNDIDCSYTIVPEQVRCHGHQQLSDQQPFVSTFSDESRRGLNSVQISRNSAVYTVSIGVGTPPQMQSLLVDTGSADVVIFGSASQQCRESSWGCGGGYNPVASSTYKNMDMSFAFGFANESDTARGSFIRDDIRLGDYLVRGQQFALVEDSIVDFDIEGVLGLGYKSMQQTEVKYDTIASKLCPNGLNSKPIYSLYLDSRHRQGQPRPKSEKSFKSRDKTISSNSSSPQAMPMASLDLGFIDAWKHAGDKLAFVPCTSKHEFSVALSDITISRSSASSTLESVSLLNKNIRGKLNVLLDSGTIGILMPDNIADAMASRISSRAVYDNGLPGYRLPCVSIPNSASDYFEFSFNTDQTFAFAKKKTVKVAFTELYRELNTTTSHTNEKMCMLDIVRGSTYGIGNILGTAFLSSVYAVFDVDAHRVGIAQASYYNM</sequence>
<evidence type="ECO:0000313" key="2">
    <source>
        <dbReference type="Proteomes" id="UP001433508"/>
    </source>
</evidence>
<organism evidence="1 2">
    <name type="scientific">Lipomyces kononenkoae</name>
    <name type="common">Yeast</name>
    <dbReference type="NCBI Taxonomy" id="34357"/>
    <lineage>
        <taxon>Eukaryota</taxon>
        <taxon>Fungi</taxon>
        <taxon>Dikarya</taxon>
        <taxon>Ascomycota</taxon>
        <taxon>Saccharomycotina</taxon>
        <taxon>Lipomycetes</taxon>
        <taxon>Lipomycetales</taxon>
        <taxon>Lipomycetaceae</taxon>
        <taxon>Lipomyces</taxon>
    </lineage>
</organism>
<dbReference type="Proteomes" id="UP001433508">
    <property type="component" value="Unassembled WGS sequence"/>
</dbReference>
<protein>
    <submittedName>
        <fullName evidence="1">Aspartic peptidase domain-containing protein</fullName>
    </submittedName>
</protein>
<gene>
    <name evidence="1" type="ORF">V1525DRAFT_430203</name>
</gene>
<dbReference type="EMBL" id="MU971341">
    <property type="protein sequence ID" value="KAK9240175.1"/>
    <property type="molecule type" value="Genomic_DNA"/>
</dbReference>
<reference evidence="2" key="1">
    <citation type="journal article" date="2024" name="Front. Bioeng. Biotechnol.">
        <title>Genome-scale model development and genomic sequencing of the oleaginous clade Lipomyces.</title>
        <authorList>
            <person name="Czajka J.J."/>
            <person name="Han Y."/>
            <person name="Kim J."/>
            <person name="Mondo S.J."/>
            <person name="Hofstad B.A."/>
            <person name="Robles A."/>
            <person name="Haridas S."/>
            <person name="Riley R."/>
            <person name="LaButti K."/>
            <person name="Pangilinan J."/>
            <person name="Andreopoulos W."/>
            <person name="Lipzen A."/>
            <person name="Yan J."/>
            <person name="Wang M."/>
            <person name="Ng V."/>
            <person name="Grigoriev I.V."/>
            <person name="Spatafora J.W."/>
            <person name="Magnuson J.K."/>
            <person name="Baker S.E."/>
            <person name="Pomraning K.R."/>
        </authorList>
    </citation>
    <scope>NUCLEOTIDE SEQUENCE [LARGE SCALE GENOMIC DNA]</scope>
    <source>
        <strain evidence="2">CBS 7786</strain>
    </source>
</reference>
<comment type="caution">
    <text evidence="1">The sequence shown here is derived from an EMBL/GenBank/DDBJ whole genome shotgun (WGS) entry which is preliminary data.</text>
</comment>
<name>A0ACC3T956_LIPKO</name>
<keyword evidence="2" id="KW-1185">Reference proteome</keyword>
<proteinExistence type="predicted"/>
<accession>A0ACC3T956</accession>